<name>A0A3P1TE30_9ACTN</name>
<dbReference type="OrthoDB" id="4822551at2"/>
<dbReference type="Pfam" id="PF04892">
    <property type="entry name" value="VanZ"/>
    <property type="match status" value="1"/>
</dbReference>
<organism evidence="4 5">
    <name type="scientific">Arachnia propionica</name>
    <dbReference type="NCBI Taxonomy" id="1750"/>
    <lineage>
        <taxon>Bacteria</taxon>
        <taxon>Bacillati</taxon>
        <taxon>Actinomycetota</taxon>
        <taxon>Actinomycetes</taxon>
        <taxon>Propionibacteriales</taxon>
        <taxon>Propionibacteriaceae</taxon>
        <taxon>Arachnia</taxon>
    </lineage>
</organism>
<feature type="transmembrane region" description="Helical" evidence="2">
    <location>
        <begin position="104"/>
        <end position="124"/>
    </location>
</feature>
<evidence type="ECO:0000256" key="1">
    <source>
        <dbReference type="SAM" id="MobiDB-lite"/>
    </source>
</evidence>
<feature type="transmembrane region" description="Helical" evidence="2">
    <location>
        <begin position="225"/>
        <end position="252"/>
    </location>
</feature>
<dbReference type="Proteomes" id="UP000280819">
    <property type="component" value="Unassembled WGS sequence"/>
</dbReference>
<feature type="domain" description="VanZ-like" evidence="3">
    <location>
        <begin position="143"/>
        <end position="281"/>
    </location>
</feature>
<accession>A0A3P1TE30</accession>
<keyword evidence="2" id="KW-1133">Transmembrane helix</keyword>
<protein>
    <recommendedName>
        <fullName evidence="3">VanZ-like domain-containing protein</fullName>
    </recommendedName>
</protein>
<evidence type="ECO:0000256" key="2">
    <source>
        <dbReference type="SAM" id="Phobius"/>
    </source>
</evidence>
<dbReference type="PANTHER" id="PTHR36834">
    <property type="entry name" value="MEMBRANE PROTEIN-RELATED"/>
    <property type="match status" value="1"/>
</dbReference>
<keyword evidence="2" id="KW-0472">Membrane</keyword>
<feature type="transmembrane region" description="Helical" evidence="2">
    <location>
        <begin position="264"/>
        <end position="285"/>
    </location>
</feature>
<evidence type="ECO:0000313" key="5">
    <source>
        <dbReference type="Proteomes" id="UP000280819"/>
    </source>
</evidence>
<sequence length="499" mass="54899">MTLGSSPRTELSSRWERVGCSATVTSTLKWRGLIPISHSLASASAMARSPTLMRRYAGQVAKGERGISVTVSPLVESFASAYDHVRPAPILARMSPWIWSGRTAVLLGGTSFIILWLPMLVFQYRRWGSWNLARMLGSLAVSLYGAALITYTLLPLPDPEALDCAPGARTPQLTPFRMIGDIEAVLESRGSVISTMRSFTFLQVAFNVLLFVPWGIIMRRFLRRGFLLTVGTGFMVSLAIETTQGTGLWGIYPCAYRLADVDDLITNTGGALLGALIAPLVLWWMPDAATLAKKRLEPRPVTAIRRWTGQLLDVVIFLLTAGTLQIVTVIVAALLGWAPGSSRVLTLQTTAEIIAWLMVFVVPAWSHLGASFGQAAVWLTPMWTNRHGVRGHGPRWLRLLRANVVALPCLVWSLWWSWGKTPFPEMVWLALAVAAVVLVPFTRTRRGLSGWVTRAEFVDIRTLDDVAVRRDRGGFRQDTQAASATSKVNGTVTRANPRP</sequence>
<reference evidence="4 5" key="1">
    <citation type="submission" date="2018-11" db="EMBL/GenBank/DDBJ databases">
        <title>Genomes From Bacteria Associated with the Canine Oral Cavity: a Test Case for Automated Genome-Based Taxonomic Assignment.</title>
        <authorList>
            <person name="Coil D.A."/>
            <person name="Jospin G."/>
            <person name="Darling A.E."/>
            <person name="Wallis C."/>
            <person name="Davis I.J."/>
            <person name="Harris S."/>
            <person name="Eisen J.A."/>
            <person name="Holcombe L.J."/>
            <person name="O'Flynn C."/>
        </authorList>
    </citation>
    <scope>NUCLEOTIDE SEQUENCE [LARGE SCALE GENOMIC DNA]</scope>
    <source>
        <strain evidence="4 5">OH887_COT-365</strain>
    </source>
</reference>
<comment type="caution">
    <text evidence="4">The sequence shown here is derived from an EMBL/GenBank/DDBJ whole genome shotgun (WGS) entry which is preliminary data.</text>
</comment>
<feature type="transmembrane region" description="Helical" evidence="2">
    <location>
        <begin position="353"/>
        <end position="379"/>
    </location>
</feature>
<evidence type="ECO:0000313" key="4">
    <source>
        <dbReference type="EMBL" id="RRD07365.1"/>
    </source>
</evidence>
<keyword evidence="2" id="KW-0812">Transmembrane</keyword>
<feature type="transmembrane region" description="Helical" evidence="2">
    <location>
        <begin position="136"/>
        <end position="154"/>
    </location>
</feature>
<dbReference type="InterPro" id="IPR006976">
    <property type="entry name" value="VanZ-like"/>
</dbReference>
<feature type="region of interest" description="Disordered" evidence="1">
    <location>
        <begin position="477"/>
        <end position="499"/>
    </location>
</feature>
<dbReference type="AlphaFoldDB" id="A0A3P1TE30"/>
<gene>
    <name evidence="4" type="ORF">EII34_02460</name>
</gene>
<dbReference type="EMBL" id="RQZG01000001">
    <property type="protein sequence ID" value="RRD07365.1"/>
    <property type="molecule type" value="Genomic_DNA"/>
</dbReference>
<feature type="transmembrane region" description="Helical" evidence="2">
    <location>
        <begin position="423"/>
        <end position="441"/>
    </location>
</feature>
<feature type="transmembrane region" description="Helical" evidence="2">
    <location>
        <begin position="399"/>
        <end position="417"/>
    </location>
</feature>
<dbReference type="InterPro" id="IPR053150">
    <property type="entry name" value="Teicoplanin_resist-assoc"/>
</dbReference>
<feature type="transmembrane region" description="Helical" evidence="2">
    <location>
        <begin position="199"/>
        <end position="218"/>
    </location>
</feature>
<dbReference type="PANTHER" id="PTHR36834:SF1">
    <property type="entry name" value="INTEGRAL MEMBRANE PROTEIN"/>
    <property type="match status" value="1"/>
</dbReference>
<proteinExistence type="predicted"/>
<feature type="transmembrane region" description="Helical" evidence="2">
    <location>
        <begin position="314"/>
        <end position="338"/>
    </location>
</feature>
<evidence type="ECO:0000259" key="3">
    <source>
        <dbReference type="Pfam" id="PF04892"/>
    </source>
</evidence>